<evidence type="ECO:0000256" key="1">
    <source>
        <dbReference type="SAM" id="MobiDB-lite"/>
    </source>
</evidence>
<dbReference type="Proteomes" id="UP000827092">
    <property type="component" value="Unassembled WGS sequence"/>
</dbReference>
<organism evidence="2 3">
    <name type="scientific">Oedothorax gibbosus</name>
    <dbReference type="NCBI Taxonomy" id="931172"/>
    <lineage>
        <taxon>Eukaryota</taxon>
        <taxon>Metazoa</taxon>
        <taxon>Ecdysozoa</taxon>
        <taxon>Arthropoda</taxon>
        <taxon>Chelicerata</taxon>
        <taxon>Arachnida</taxon>
        <taxon>Araneae</taxon>
        <taxon>Araneomorphae</taxon>
        <taxon>Entelegynae</taxon>
        <taxon>Araneoidea</taxon>
        <taxon>Linyphiidae</taxon>
        <taxon>Erigoninae</taxon>
        <taxon>Oedothorax</taxon>
    </lineage>
</organism>
<accession>A0AAV6UY68</accession>
<sequence length="262" mass="29481">MSLEITRAFDFDAALDGSRGCHLEGLATRYADELRTHYKDVLARLEDIRKRRVAIDFPPMPPQSDSLTLKSSRSFKPGKYSPSSCLSDHEEESIYCLYEVPPCIATEQPPSEPDPLRNSKPRCLSPRSRYFYEPCPFPASDLNCSGSEGGGCNGDAGKKKGALGRLFRSLGPKKEKVSPRHRPNKHQHQLNVKYLAEGSRLQIGDSCGGEDDQVRLLLQLVRDGFLSMEDAMDRIQPKEVETKHNDIHAHERIEECSNRLEP</sequence>
<name>A0AAV6UY68_9ARAC</name>
<protein>
    <submittedName>
        <fullName evidence="2">Uncharacterized protein</fullName>
    </submittedName>
</protein>
<comment type="caution">
    <text evidence="2">The sequence shown here is derived from an EMBL/GenBank/DDBJ whole genome shotgun (WGS) entry which is preliminary data.</text>
</comment>
<dbReference type="EMBL" id="JAFNEN010000238">
    <property type="protein sequence ID" value="KAG8188456.1"/>
    <property type="molecule type" value="Genomic_DNA"/>
</dbReference>
<feature type="region of interest" description="Disordered" evidence="1">
    <location>
        <begin position="239"/>
        <end position="262"/>
    </location>
</feature>
<gene>
    <name evidence="2" type="ORF">JTE90_008021</name>
</gene>
<reference evidence="2 3" key="1">
    <citation type="journal article" date="2022" name="Nat. Ecol. Evol.">
        <title>A masculinizing supergene underlies an exaggerated male reproductive morph in a spider.</title>
        <authorList>
            <person name="Hendrickx F."/>
            <person name="De Corte Z."/>
            <person name="Sonet G."/>
            <person name="Van Belleghem S.M."/>
            <person name="Kostlbacher S."/>
            <person name="Vangestel C."/>
        </authorList>
    </citation>
    <scope>NUCLEOTIDE SEQUENCE [LARGE SCALE GENOMIC DNA]</scope>
    <source>
        <strain evidence="2">W744_W776</strain>
    </source>
</reference>
<keyword evidence="3" id="KW-1185">Reference proteome</keyword>
<evidence type="ECO:0000313" key="3">
    <source>
        <dbReference type="Proteomes" id="UP000827092"/>
    </source>
</evidence>
<dbReference type="AlphaFoldDB" id="A0AAV6UY68"/>
<proteinExistence type="predicted"/>
<evidence type="ECO:0000313" key="2">
    <source>
        <dbReference type="EMBL" id="KAG8188456.1"/>
    </source>
</evidence>